<keyword evidence="2" id="KW-0378">Hydrolase</keyword>
<feature type="domain" description="PPM-type phosphatase" evidence="1">
    <location>
        <begin position="8"/>
        <end position="197"/>
    </location>
</feature>
<dbReference type="InterPro" id="IPR001932">
    <property type="entry name" value="PPM-type_phosphatase-like_dom"/>
</dbReference>
<dbReference type="EMBL" id="JAUSTU010000008">
    <property type="protein sequence ID" value="MDQ0155644.1"/>
    <property type="molecule type" value="Genomic_DNA"/>
</dbReference>
<comment type="caution">
    <text evidence="2">The sequence shown here is derived from an EMBL/GenBank/DDBJ whole genome shotgun (WGS) entry which is preliminary data.</text>
</comment>
<name>A0ABT9V3X6_9BACL</name>
<dbReference type="Pfam" id="PF07228">
    <property type="entry name" value="SpoIIE"/>
    <property type="match status" value="1"/>
</dbReference>
<gene>
    <name evidence="2" type="ORF">J2S07_001949</name>
</gene>
<accession>A0ABT9V3X6</accession>
<evidence type="ECO:0000259" key="1">
    <source>
        <dbReference type="SMART" id="SM00331"/>
    </source>
</evidence>
<dbReference type="EC" id="3.1.3.3" evidence="2"/>
<dbReference type="PANTHER" id="PTHR35801:SF1">
    <property type="entry name" value="PHOSPHOSERINE PHOSPHATASE RSBX"/>
    <property type="match status" value="1"/>
</dbReference>
<dbReference type="InterPro" id="IPR039248">
    <property type="entry name" value="Ptase_RsbX"/>
</dbReference>
<dbReference type="Gene3D" id="3.60.40.10">
    <property type="entry name" value="PPM-type phosphatase domain"/>
    <property type="match status" value="1"/>
</dbReference>
<sequence length="198" mass="22171">MKHFCSEEVEVLAHQRTKEGNEQCGDGYYYTSTDEYFFCILADGLGSGYNAHDSSTAVISIAKEYHHENVDSVMRRCNEALAQKRGAAVAILKVYFLKKEFVYSCVGNIRFFLYSSSGKLTYPLPVTGYLSGKPQTFRTQCYPYESASKFLLYSDGFHFNGLKTILNVEKPLHSIAEDIKGRPSSSSDDATFIIGSLL</sequence>
<evidence type="ECO:0000313" key="3">
    <source>
        <dbReference type="Proteomes" id="UP001231362"/>
    </source>
</evidence>
<dbReference type="RefSeq" id="WP_307150176.1">
    <property type="nucleotide sequence ID" value="NZ_JAUSTU010000008.1"/>
</dbReference>
<organism evidence="2 3">
    <name type="scientific">Anoxybacillus andreesenii</name>
    <dbReference type="NCBI Taxonomy" id="1325932"/>
    <lineage>
        <taxon>Bacteria</taxon>
        <taxon>Bacillati</taxon>
        <taxon>Bacillota</taxon>
        <taxon>Bacilli</taxon>
        <taxon>Bacillales</taxon>
        <taxon>Anoxybacillaceae</taxon>
        <taxon>Anoxybacillus</taxon>
    </lineage>
</organism>
<evidence type="ECO:0000313" key="2">
    <source>
        <dbReference type="EMBL" id="MDQ0155644.1"/>
    </source>
</evidence>
<dbReference type="GO" id="GO:0016787">
    <property type="term" value="F:hydrolase activity"/>
    <property type="evidence" value="ECO:0007669"/>
    <property type="project" value="UniProtKB-KW"/>
</dbReference>
<reference evidence="2 3" key="1">
    <citation type="submission" date="2023-07" db="EMBL/GenBank/DDBJ databases">
        <title>Genomic Encyclopedia of Type Strains, Phase IV (KMG-IV): sequencing the most valuable type-strain genomes for metagenomic binning, comparative biology and taxonomic classification.</title>
        <authorList>
            <person name="Goeker M."/>
        </authorList>
    </citation>
    <scope>NUCLEOTIDE SEQUENCE [LARGE SCALE GENOMIC DNA]</scope>
    <source>
        <strain evidence="2 3">DSM 23948</strain>
    </source>
</reference>
<dbReference type="InterPro" id="IPR036457">
    <property type="entry name" value="PPM-type-like_dom_sf"/>
</dbReference>
<protein>
    <submittedName>
        <fullName evidence="2">Negative regulator of sigma-B (Phosphoserine phosphatase)</fullName>
        <ecNumber evidence="2">3.1.3.3</ecNumber>
    </submittedName>
</protein>
<dbReference type="Proteomes" id="UP001231362">
    <property type="component" value="Unassembled WGS sequence"/>
</dbReference>
<proteinExistence type="predicted"/>
<dbReference type="PANTHER" id="PTHR35801">
    <property type="entry name" value="PHOSPHOSERINE PHOSPHATASE RSBX"/>
    <property type="match status" value="1"/>
</dbReference>
<dbReference type="SMART" id="SM00331">
    <property type="entry name" value="PP2C_SIG"/>
    <property type="match status" value="1"/>
</dbReference>
<dbReference type="SUPFAM" id="SSF81606">
    <property type="entry name" value="PP2C-like"/>
    <property type="match status" value="1"/>
</dbReference>
<keyword evidence="3" id="KW-1185">Reference proteome</keyword>